<protein>
    <submittedName>
        <fullName evidence="1">Uncharacterized protein</fullName>
    </submittedName>
</protein>
<dbReference type="AlphaFoldDB" id="A0A9E8NFU3"/>
<sequence>MEIGTIKAVHIYIHEQLYVTAELELNLKGINHSFGGHKIFMSGMNGGESCDAPYLGRFLFRCMQICEVDSWEKLKSNKVLIEISNGKVTAIGNVAGSKWFNPRKEFEAMEQERDSSDVFNSGFKSSR</sequence>
<dbReference type="EMBL" id="CP112998">
    <property type="protein sequence ID" value="WAC15158.1"/>
    <property type="molecule type" value="Genomic_DNA"/>
</dbReference>
<evidence type="ECO:0000313" key="1">
    <source>
        <dbReference type="EMBL" id="WAC15158.1"/>
    </source>
</evidence>
<organism evidence="1 2">
    <name type="scientific">Dyadobacter pollutisoli</name>
    <dbReference type="NCBI Taxonomy" id="2910158"/>
    <lineage>
        <taxon>Bacteria</taxon>
        <taxon>Pseudomonadati</taxon>
        <taxon>Bacteroidota</taxon>
        <taxon>Cytophagia</taxon>
        <taxon>Cytophagales</taxon>
        <taxon>Spirosomataceae</taxon>
        <taxon>Dyadobacter</taxon>
    </lineage>
</organism>
<dbReference type="KEGG" id="dpf:ON006_14555"/>
<proteinExistence type="predicted"/>
<dbReference type="RefSeq" id="WP_244823198.1">
    <property type="nucleotide sequence ID" value="NZ_CP112998.1"/>
</dbReference>
<keyword evidence="2" id="KW-1185">Reference proteome</keyword>
<accession>A0A9E8NFU3</accession>
<evidence type="ECO:0000313" key="2">
    <source>
        <dbReference type="Proteomes" id="UP001164653"/>
    </source>
</evidence>
<gene>
    <name evidence="1" type="ORF">ON006_14555</name>
</gene>
<dbReference type="Proteomes" id="UP001164653">
    <property type="component" value="Chromosome"/>
</dbReference>
<name>A0A9E8NFU3_9BACT</name>
<reference evidence="1" key="1">
    <citation type="submission" date="2022-11" db="EMBL/GenBank/DDBJ databases">
        <title>Dyadobacter pollutisoli sp. nov., isolated from plastic dumped soil.</title>
        <authorList>
            <person name="Kim J.M."/>
            <person name="Kim K.R."/>
            <person name="Lee J.K."/>
            <person name="Hao L."/>
            <person name="Jeon C.O."/>
        </authorList>
    </citation>
    <scope>NUCLEOTIDE SEQUENCE</scope>
    <source>
        <strain evidence="1">U1</strain>
    </source>
</reference>